<dbReference type="Pfam" id="PF00665">
    <property type="entry name" value="rve"/>
    <property type="match status" value="1"/>
</dbReference>
<dbReference type="GO" id="GO:0035613">
    <property type="term" value="F:RNA stem-loop binding"/>
    <property type="evidence" value="ECO:0007669"/>
    <property type="project" value="TreeGrafter"/>
</dbReference>
<gene>
    <name evidence="9" type="primary">Ervk19_2</name>
    <name evidence="9" type="ORF">DAPCHR_R15543</name>
</gene>
<keyword evidence="6" id="KW-0695">RNA-directed DNA polymerase</keyword>
<dbReference type="PANTHER" id="PTHR41694">
    <property type="entry name" value="ENDOGENOUS RETROVIRUS GROUP K MEMBER POL PROTEIN"/>
    <property type="match status" value="1"/>
</dbReference>
<dbReference type="AlphaFoldDB" id="A0A7K6G519"/>
<evidence type="ECO:0000313" key="9">
    <source>
        <dbReference type="EMBL" id="NWV58231.1"/>
    </source>
</evidence>
<dbReference type="InterPro" id="IPR036397">
    <property type="entry name" value="RNaseH_sf"/>
</dbReference>
<dbReference type="GO" id="GO:0016787">
    <property type="term" value="F:hydrolase activity"/>
    <property type="evidence" value="ECO:0007669"/>
    <property type="project" value="UniProtKB-KW"/>
</dbReference>
<feature type="non-terminal residue" evidence="9">
    <location>
        <position position="1"/>
    </location>
</feature>
<keyword evidence="2" id="KW-0548">Nucleotidyltransferase</keyword>
<organism evidence="9 10">
    <name type="scientific">Daphoenositta chrysoptera</name>
    <name type="common">varied sittella</name>
    <dbReference type="NCBI Taxonomy" id="254528"/>
    <lineage>
        <taxon>Eukaryota</taxon>
        <taxon>Metazoa</taxon>
        <taxon>Chordata</taxon>
        <taxon>Craniata</taxon>
        <taxon>Vertebrata</taxon>
        <taxon>Euteleostomi</taxon>
        <taxon>Archelosauria</taxon>
        <taxon>Archosauria</taxon>
        <taxon>Dinosauria</taxon>
        <taxon>Saurischia</taxon>
        <taxon>Theropoda</taxon>
        <taxon>Coelurosauria</taxon>
        <taxon>Aves</taxon>
        <taxon>Neognathae</taxon>
        <taxon>Neoaves</taxon>
        <taxon>Telluraves</taxon>
        <taxon>Australaves</taxon>
        <taxon>Passeriformes</taxon>
        <taxon>Corvoidea</taxon>
        <taxon>Pachycephalidae</taxon>
        <taxon>Daphoenositta</taxon>
    </lineage>
</organism>
<evidence type="ECO:0000256" key="5">
    <source>
        <dbReference type="ARBA" id="ARBA00022801"/>
    </source>
</evidence>
<protein>
    <submittedName>
        <fullName evidence="9">POK19 protein</fullName>
    </submittedName>
</protein>
<dbReference type="GO" id="GO:0015074">
    <property type="term" value="P:DNA integration"/>
    <property type="evidence" value="ECO:0007669"/>
    <property type="project" value="InterPro"/>
</dbReference>
<comment type="caution">
    <text evidence="9">The sequence shown here is derived from an EMBL/GenBank/DDBJ whole genome shotgun (WGS) entry which is preliminary data.</text>
</comment>
<name>A0A7K6G519_9CORV</name>
<evidence type="ECO:0000256" key="2">
    <source>
        <dbReference type="ARBA" id="ARBA00022695"/>
    </source>
</evidence>
<dbReference type="Gene3D" id="3.30.420.10">
    <property type="entry name" value="Ribonuclease H-like superfamily/Ribonuclease H"/>
    <property type="match status" value="1"/>
</dbReference>
<evidence type="ECO:0000256" key="4">
    <source>
        <dbReference type="ARBA" id="ARBA00022759"/>
    </source>
</evidence>
<dbReference type="InterPro" id="IPR012337">
    <property type="entry name" value="RNaseH-like_sf"/>
</dbReference>
<evidence type="ECO:0000256" key="6">
    <source>
        <dbReference type="ARBA" id="ARBA00022918"/>
    </source>
</evidence>
<dbReference type="InterPro" id="IPR001584">
    <property type="entry name" value="Integrase_cat-core"/>
</dbReference>
<sequence>SDVKKHLLFAFATLGVPKEIKTGNGPAYTSKAFAEFLPQWGVSHTTRIPHSPTGQAVTERTHQT</sequence>
<feature type="compositionally biased region" description="Polar residues" evidence="7">
    <location>
        <begin position="44"/>
        <end position="58"/>
    </location>
</feature>
<proteinExistence type="predicted"/>
<dbReference type="GO" id="GO:0004519">
    <property type="term" value="F:endonuclease activity"/>
    <property type="evidence" value="ECO:0007669"/>
    <property type="project" value="UniProtKB-KW"/>
</dbReference>
<evidence type="ECO:0000256" key="7">
    <source>
        <dbReference type="SAM" id="MobiDB-lite"/>
    </source>
</evidence>
<evidence type="ECO:0000259" key="8">
    <source>
        <dbReference type="PROSITE" id="PS50994"/>
    </source>
</evidence>
<dbReference type="PROSITE" id="PS50994">
    <property type="entry name" value="INTEGRASE"/>
    <property type="match status" value="1"/>
</dbReference>
<dbReference type="PANTHER" id="PTHR41694:SF3">
    <property type="entry name" value="RNA-DIRECTED DNA POLYMERASE-RELATED"/>
    <property type="match status" value="1"/>
</dbReference>
<keyword evidence="3" id="KW-0540">Nuclease</keyword>
<keyword evidence="4" id="KW-0255">Endonuclease</keyword>
<evidence type="ECO:0000313" key="10">
    <source>
        <dbReference type="Proteomes" id="UP000557315"/>
    </source>
</evidence>
<keyword evidence="10" id="KW-1185">Reference proteome</keyword>
<dbReference type="Proteomes" id="UP000557315">
    <property type="component" value="Unassembled WGS sequence"/>
</dbReference>
<feature type="domain" description="Integrase catalytic" evidence="8">
    <location>
        <begin position="1"/>
        <end position="64"/>
    </location>
</feature>
<evidence type="ECO:0000256" key="3">
    <source>
        <dbReference type="ARBA" id="ARBA00022722"/>
    </source>
</evidence>
<keyword evidence="5" id="KW-0378">Hydrolase</keyword>
<feature type="non-terminal residue" evidence="9">
    <location>
        <position position="64"/>
    </location>
</feature>
<feature type="region of interest" description="Disordered" evidence="7">
    <location>
        <begin position="44"/>
        <end position="64"/>
    </location>
</feature>
<dbReference type="GO" id="GO:0003964">
    <property type="term" value="F:RNA-directed DNA polymerase activity"/>
    <property type="evidence" value="ECO:0007669"/>
    <property type="project" value="UniProtKB-KW"/>
</dbReference>
<dbReference type="SUPFAM" id="SSF53098">
    <property type="entry name" value="Ribonuclease H-like"/>
    <property type="match status" value="1"/>
</dbReference>
<keyword evidence="1" id="KW-0808">Transferase</keyword>
<evidence type="ECO:0000256" key="1">
    <source>
        <dbReference type="ARBA" id="ARBA00022679"/>
    </source>
</evidence>
<reference evidence="9 10" key="1">
    <citation type="submission" date="2019-09" db="EMBL/GenBank/DDBJ databases">
        <title>Bird 10,000 Genomes (B10K) Project - Family phase.</title>
        <authorList>
            <person name="Zhang G."/>
        </authorList>
    </citation>
    <scope>NUCLEOTIDE SEQUENCE [LARGE SCALE GENOMIC DNA]</scope>
    <source>
        <strain evidence="9">B10K-DU-029-47</strain>
        <tissue evidence="9">Heart</tissue>
    </source>
</reference>
<dbReference type="EMBL" id="VZRO01008568">
    <property type="protein sequence ID" value="NWV58231.1"/>
    <property type="molecule type" value="Genomic_DNA"/>
</dbReference>
<accession>A0A7K6G519</accession>